<dbReference type="InterPro" id="IPR011006">
    <property type="entry name" value="CheY-like_superfamily"/>
</dbReference>
<dbReference type="InterPro" id="IPR039420">
    <property type="entry name" value="WalR-like"/>
</dbReference>
<reference evidence="12 13" key="1">
    <citation type="journal article" date="2006" name="Genome Res.">
        <title>Skewed genomic variability in strains of the toxigenic bacterial pathogen, Clostridium perfringens.</title>
        <authorList>
            <person name="Myers G.S."/>
            <person name="Rasko D.A."/>
            <person name="Cheung J.K."/>
            <person name="Ravel J."/>
            <person name="Seshadri R."/>
            <person name="Deboy R.T."/>
            <person name="Ren Q."/>
            <person name="Varga J."/>
            <person name="Awad M.M."/>
            <person name="Brinkac L.M."/>
            <person name="Daugherty S.C."/>
            <person name="Haft D.H."/>
            <person name="Dodson R.J."/>
            <person name="Madupu R."/>
            <person name="Nelson W.C."/>
            <person name="Rosovitz M.J."/>
            <person name="Sullivan S.A."/>
            <person name="Khouri H."/>
            <person name="Dimitrov G.I."/>
            <person name="Watkins K.L."/>
            <person name="Mulligan S."/>
            <person name="Benton J."/>
            <person name="Radune D."/>
            <person name="Fisher D.J."/>
            <person name="Atkins H.S."/>
            <person name="Hiscox T."/>
            <person name="Jost B.H."/>
            <person name="Billington S.J."/>
            <person name="Songer J.G."/>
            <person name="McClane B.A."/>
            <person name="Titball R.W."/>
            <person name="Rood J.I."/>
            <person name="Melville S.B."/>
            <person name="Paulsen I.T."/>
        </authorList>
    </citation>
    <scope>NUCLEOTIDE SEQUENCE [LARGE SCALE GENOMIC DNA]</scope>
    <source>
        <strain evidence="13">ATCC 13124 / DSM 756 / JCM 1290 / NCIMB 6125 / NCTC 8237 / S 107 / Type A</strain>
    </source>
</reference>
<evidence type="ECO:0000256" key="1">
    <source>
        <dbReference type="ARBA" id="ARBA00018672"/>
    </source>
</evidence>
<evidence type="ECO:0000259" key="10">
    <source>
        <dbReference type="PROSITE" id="PS50110"/>
    </source>
</evidence>
<dbReference type="KEGG" id="cpf:CPF_1192"/>
<dbReference type="RefSeq" id="WP_003456183.1">
    <property type="nucleotide sequence ID" value="NC_008261.1"/>
</dbReference>
<dbReference type="SMART" id="SM00448">
    <property type="entry name" value="REC"/>
    <property type="match status" value="1"/>
</dbReference>
<dbReference type="HOGENOM" id="CLU_000445_30_3_9"/>
<keyword evidence="13" id="KW-1185">Reference proteome</keyword>
<evidence type="ECO:0000256" key="8">
    <source>
        <dbReference type="PROSITE-ProRule" id="PRU00169"/>
    </source>
</evidence>
<dbReference type="InterPro" id="IPR001867">
    <property type="entry name" value="OmpR/PhoB-type_DNA-bd"/>
</dbReference>
<dbReference type="EMBL" id="CP000246">
    <property type="protein sequence ID" value="ABG82430.1"/>
    <property type="molecule type" value="Genomic_DNA"/>
</dbReference>
<feature type="modified residue" description="4-aspartylphosphate" evidence="8">
    <location>
        <position position="55"/>
    </location>
</feature>
<dbReference type="GO" id="GO:0005829">
    <property type="term" value="C:cytosol"/>
    <property type="evidence" value="ECO:0007669"/>
    <property type="project" value="TreeGrafter"/>
</dbReference>
<keyword evidence="3" id="KW-0902">Two-component regulatory system</keyword>
<keyword evidence="5 9" id="KW-0238">DNA-binding</keyword>
<dbReference type="Gene3D" id="6.10.250.690">
    <property type="match status" value="1"/>
</dbReference>
<name>A0A0H2YNQ1_CLOP1</name>
<dbReference type="eggNOG" id="COG0745">
    <property type="taxonomic scope" value="Bacteria"/>
</dbReference>
<keyword evidence="4" id="KW-0805">Transcription regulation</keyword>
<keyword evidence="6" id="KW-0804">Transcription</keyword>
<comment type="function">
    <text evidence="7">May play the central regulatory role in sporulation. It may be an element of the effector pathway responsible for the activation of sporulation genes in response to nutritional stress. Spo0A may act in concert with spo0H (a sigma factor) to control the expression of some genes that are critical to the sporulation process.</text>
</comment>
<dbReference type="GO" id="GO:0032993">
    <property type="term" value="C:protein-DNA complex"/>
    <property type="evidence" value="ECO:0007669"/>
    <property type="project" value="TreeGrafter"/>
</dbReference>
<sequence length="229" mass="26219">MINSESILIVEDDIDINNLLSKILEKEGFKVRQAFSGSEGKMCLEFFDFDMVLLDLMLPGITGEIFIEEIRKIKNTPIIVISAKTAMEDKINVLKLGADDFISKPFDVNEVLARVEALLRRSKITNSSEGVETIKYKNLILEPRSREVKVKGEEIQLTSKEFKILELLVCNPKKVFTKANLFETVWEEEFLGDDNTINVHISNLRNKINLLDNENDYIKTIWGVGFKMD</sequence>
<evidence type="ECO:0000313" key="12">
    <source>
        <dbReference type="EMBL" id="ABG82430.1"/>
    </source>
</evidence>
<dbReference type="PROSITE" id="PS51755">
    <property type="entry name" value="OMPR_PHOB"/>
    <property type="match status" value="1"/>
</dbReference>
<dbReference type="PANTHER" id="PTHR48111">
    <property type="entry name" value="REGULATOR OF RPOS"/>
    <property type="match status" value="1"/>
</dbReference>
<dbReference type="Pfam" id="PF00486">
    <property type="entry name" value="Trans_reg_C"/>
    <property type="match status" value="1"/>
</dbReference>
<proteinExistence type="predicted"/>
<keyword evidence="2 8" id="KW-0597">Phosphoprotein</keyword>
<feature type="domain" description="Response regulatory" evidence="10">
    <location>
        <begin position="6"/>
        <end position="119"/>
    </location>
</feature>
<dbReference type="STRING" id="195103.CPF_1192"/>
<evidence type="ECO:0000256" key="5">
    <source>
        <dbReference type="ARBA" id="ARBA00023125"/>
    </source>
</evidence>
<evidence type="ECO:0000256" key="9">
    <source>
        <dbReference type="PROSITE-ProRule" id="PRU01091"/>
    </source>
</evidence>
<evidence type="ECO:0000313" key="13">
    <source>
        <dbReference type="Proteomes" id="UP000001823"/>
    </source>
</evidence>
<dbReference type="GO" id="GO:0006355">
    <property type="term" value="P:regulation of DNA-templated transcription"/>
    <property type="evidence" value="ECO:0007669"/>
    <property type="project" value="InterPro"/>
</dbReference>
<evidence type="ECO:0000256" key="3">
    <source>
        <dbReference type="ARBA" id="ARBA00023012"/>
    </source>
</evidence>
<dbReference type="FunFam" id="1.10.10.10:FF:000018">
    <property type="entry name" value="DNA-binding response regulator ResD"/>
    <property type="match status" value="1"/>
</dbReference>
<dbReference type="PaxDb" id="195103-CPF_1192"/>
<evidence type="ECO:0000256" key="4">
    <source>
        <dbReference type="ARBA" id="ARBA00023015"/>
    </source>
</evidence>
<feature type="DNA-binding region" description="OmpR/PhoB-type" evidence="9">
    <location>
        <begin position="131"/>
        <end position="229"/>
    </location>
</feature>
<dbReference type="PROSITE" id="PS50110">
    <property type="entry name" value="RESPONSE_REGULATORY"/>
    <property type="match status" value="1"/>
</dbReference>
<gene>
    <name evidence="12" type="ordered locus">CPF_1192</name>
</gene>
<organism evidence="12 13">
    <name type="scientific">Clostridium perfringens (strain ATCC 13124 / DSM 756 / JCM 1290 / NCIMB 6125 / NCTC 8237 / Type A)</name>
    <dbReference type="NCBI Taxonomy" id="195103"/>
    <lineage>
        <taxon>Bacteria</taxon>
        <taxon>Bacillati</taxon>
        <taxon>Bacillota</taxon>
        <taxon>Clostridia</taxon>
        <taxon>Eubacteriales</taxon>
        <taxon>Clostridiaceae</taxon>
        <taxon>Clostridium</taxon>
    </lineage>
</organism>
<evidence type="ECO:0000256" key="2">
    <source>
        <dbReference type="ARBA" id="ARBA00022553"/>
    </source>
</evidence>
<dbReference type="SMART" id="SM00862">
    <property type="entry name" value="Trans_reg_C"/>
    <property type="match status" value="1"/>
</dbReference>
<dbReference type="AlphaFoldDB" id="A0A0H2YNQ1"/>
<dbReference type="Pfam" id="PF00072">
    <property type="entry name" value="Response_reg"/>
    <property type="match status" value="1"/>
</dbReference>
<feature type="domain" description="OmpR/PhoB-type" evidence="11">
    <location>
        <begin position="131"/>
        <end position="229"/>
    </location>
</feature>
<protein>
    <recommendedName>
        <fullName evidence="1">Stage 0 sporulation protein A homolog</fullName>
    </recommendedName>
</protein>
<dbReference type="Proteomes" id="UP000001823">
    <property type="component" value="Chromosome"/>
</dbReference>
<accession>A0A0H2YNQ1</accession>
<evidence type="ECO:0000259" key="11">
    <source>
        <dbReference type="PROSITE" id="PS51755"/>
    </source>
</evidence>
<dbReference type="GO" id="GO:0000976">
    <property type="term" value="F:transcription cis-regulatory region binding"/>
    <property type="evidence" value="ECO:0007669"/>
    <property type="project" value="TreeGrafter"/>
</dbReference>
<dbReference type="Gene3D" id="3.40.50.2300">
    <property type="match status" value="1"/>
</dbReference>
<dbReference type="Gene3D" id="1.10.10.10">
    <property type="entry name" value="Winged helix-like DNA-binding domain superfamily/Winged helix DNA-binding domain"/>
    <property type="match status" value="1"/>
</dbReference>
<dbReference type="SUPFAM" id="SSF52172">
    <property type="entry name" value="CheY-like"/>
    <property type="match status" value="1"/>
</dbReference>
<dbReference type="InterPro" id="IPR001789">
    <property type="entry name" value="Sig_transdc_resp-reg_receiver"/>
</dbReference>
<dbReference type="GeneID" id="93002530"/>
<evidence type="ECO:0000256" key="6">
    <source>
        <dbReference type="ARBA" id="ARBA00023163"/>
    </source>
</evidence>
<dbReference type="InterPro" id="IPR036388">
    <property type="entry name" value="WH-like_DNA-bd_sf"/>
</dbReference>
<evidence type="ECO:0000256" key="7">
    <source>
        <dbReference type="ARBA" id="ARBA00024867"/>
    </source>
</evidence>
<dbReference type="PANTHER" id="PTHR48111:SF2">
    <property type="entry name" value="RESPONSE REGULATOR SAER"/>
    <property type="match status" value="1"/>
</dbReference>
<dbReference type="GO" id="GO:0000156">
    <property type="term" value="F:phosphorelay response regulator activity"/>
    <property type="evidence" value="ECO:0007669"/>
    <property type="project" value="TreeGrafter"/>
</dbReference>
<dbReference type="CDD" id="cd00383">
    <property type="entry name" value="trans_reg_C"/>
    <property type="match status" value="1"/>
</dbReference>